<dbReference type="AlphaFoldDB" id="A0A1K0JRY0"/>
<gene>
    <name evidence="1" type="ORF">CNECB9_4100014</name>
</gene>
<dbReference type="EMBL" id="FMSH01000347">
    <property type="protein sequence ID" value="SCU81677.1"/>
    <property type="molecule type" value="Genomic_DNA"/>
</dbReference>
<name>A0A1K0JRY0_CUPNE</name>
<reference evidence="1" key="1">
    <citation type="submission" date="2016-09" db="EMBL/GenBank/DDBJ databases">
        <authorList>
            <person name="Capua I."/>
            <person name="De Benedictis P."/>
            <person name="Joannis T."/>
            <person name="Lombin L.H."/>
            <person name="Cattoli G."/>
        </authorList>
    </citation>
    <scope>NUCLEOTIDE SEQUENCE</scope>
    <source>
        <strain evidence="1">B9</strain>
    </source>
</reference>
<sequence length="79" mass="8319">MEKIKQFRLWRERLCGCATAPHCALNRLPAYSTLPRVKAAPAAALPLATPSGAPEAASRGMAAPHRDRAVVEVDVGLGG</sequence>
<organism evidence="1">
    <name type="scientific">Cupriavidus necator</name>
    <name type="common">Alcaligenes eutrophus</name>
    <name type="synonym">Ralstonia eutropha</name>
    <dbReference type="NCBI Taxonomy" id="106590"/>
    <lineage>
        <taxon>Bacteria</taxon>
        <taxon>Pseudomonadati</taxon>
        <taxon>Pseudomonadota</taxon>
        <taxon>Betaproteobacteria</taxon>
        <taxon>Burkholderiales</taxon>
        <taxon>Burkholderiaceae</taxon>
        <taxon>Cupriavidus</taxon>
    </lineage>
</organism>
<proteinExistence type="predicted"/>
<evidence type="ECO:0000313" key="1">
    <source>
        <dbReference type="EMBL" id="SCU81677.1"/>
    </source>
</evidence>
<accession>A0A1K0JRY0</accession>
<protein>
    <submittedName>
        <fullName evidence="1">Uncharacterized protein</fullName>
    </submittedName>
</protein>